<comment type="PTM">
    <text evidence="12">Carboxylation is probably crucial for Mg(2+) binding and, consequently, for the gamma-phosphate positioning of ATP.</text>
</comment>
<keyword evidence="6 12" id="KW-0547">Nucleotide-binding</keyword>
<keyword evidence="18" id="KW-1185">Reference proteome</keyword>
<dbReference type="Pfam" id="PF01225">
    <property type="entry name" value="Mur_ligase"/>
    <property type="match status" value="1"/>
</dbReference>
<feature type="binding site" evidence="12">
    <location>
        <begin position="116"/>
        <end position="122"/>
    </location>
    <ligand>
        <name>ATP</name>
        <dbReference type="ChEBI" id="CHEBI:30616"/>
    </ligand>
</feature>
<dbReference type="HAMAP" id="MF_00208">
    <property type="entry name" value="MurE"/>
    <property type="match status" value="1"/>
</dbReference>
<dbReference type="NCBIfam" id="NF001126">
    <property type="entry name" value="PRK00139.1-4"/>
    <property type="match status" value="1"/>
</dbReference>
<protein>
    <recommendedName>
        <fullName evidence="12">UDP-N-acetylmuramoyl-L-alanyl-D-glutamate--2,6-diaminopimelate ligase</fullName>
        <ecNumber evidence="12">6.3.2.13</ecNumber>
    </recommendedName>
    <alternativeName>
        <fullName evidence="12">Meso-A2pm-adding enzyme</fullName>
    </alternativeName>
    <alternativeName>
        <fullName evidence="12">Meso-diaminopimelate-adding enzyme</fullName>
    </alternativeName>
    <alternativeName>
        <fullName evidence="12">UDP-MurNAc-L-Ala-D-Glu:meso-diaminopimelate ligase</fullName>
    </alternativeName>
    <alternativeName>
        <fullName evidence="12">UDP-MurNAc-tripeptide synthetase</fullName>
    </alternativeName>
    <alternativeName>
        <fullName evidence="12">UDP-N-acetylmuramyl-tripeptide synthetase</fullName>
    </alternativeName>
</protein>
<keyword evidence="12" id="KW-0460">Magnesium</keyword>
<feature type="binding site" evidence="12">
    <location>
        <position position="193"/>
    </location>
    <ligand>
        <name>UDP-N-acetyl-alpha-D-muramoyl-L-alanyl-D-glutamate</name>
        <dbReference type="ChEBI" id="CHEBI:83900"/>
    </ligand>
</feature>
<evidence type="ECO:0000256" key="13">
    <source>
        <dbReference type="RuleBase" id="RU004135"/>
    </source>
</evidence>
<dbReference type="InterPro" id="IPR036615">
    <property type="entry name" value="Mur_ligase_C_dom_sf"/>
</dbReference>
<feature type="modified residue" description="N6-carboxylysine" evidence="12">
    <location>
        <position position="225"/>
    </location>
</feature>
<evidence type="ECO:0000256" key="5">
    <source>
        <dbReference type="ARBA" id="ARBA00022618"/>
    </source>
</evidence>
<feature type="binding site" evidence="12">
    <location>
        <position position="185"/>
    </location>
    <ligand>
        <name>UDP-N-acetyl-alpha-D-muramoyl-L-alanyl-D-glutamate</name>
        <dbReference type="ChEBI" id="CHEBI:83900"/>
    </ligand>
</feature>
<keyword evidence="10 12" id="KW-0131">Cell cycle</keyword>
<evidence type="ECO:0000256" key="2">
    <source>
        <dbReference type="ARBA" id="ARBA00005898"/>
    </source>
</evidence>
<dbReference type="InterPro" id="IPR000713">
    <property type="entry name" value="Mur_ligase_N"/>
</dbReference>
<dbReference type="SUPFAM" id="SSF53244">
    <property type="entry name" value="MurD-like peptide ligases, peptide-binding domain"/>
    <property type="match status" value="1"/>
</dbReference>
<feature type="binding site" evidence="12">
    <location>
        <position position="157"/>
    </location>
    <ligand>
        <name>UDP-N-acetyl-alpha-D-muramoyl-L-alanyl-D-glutamate</name>
        <dbReference type="ChEBI" id="CHEBI:83900"/>
    </ligand>
</feature>
<feature type="binding site" evidence="12">
    <location>
        <begin position="158"/>
        <end position="159"/>
    </location>
    <ligand>
        <name>UDP-N-acetyl-alpha-D-muramoyl-L-alanyl-D-glutamate</name>
        <dbReference type="ChEBI" id="CHEBI:83900"/>
    </ligand>
</feature>
<feature type="domain" description="Mur ligase central" evidence="16">
    <location>
        <begin position="114"/>
        <end position="319"/>
    </location>
</feature>
<dbReference type="InterPro" id="IPR005761">
    <property type="entry name" value="UDP-N-AcMur-Glu-dNH2Pim_ligase"/>
</dbReference>
<dbReference type="Pfam" id="PF08245">
    <property type="entry name" value="Mur_ligase_M"/>
    <property type="match status" value="1"/>
</dbReference>
<dbReference type="GO" id="GO:0051301">
    <property type="term" value="P:cell division"/>
    <property type="evidence" value="ECO:0007669"/>
    <property type="project" value="UniProtKB-KW"/>
</dbReference>
<comment type="cofactor">
    <cofactor evidence="12">
        <name>Mg(2+)</name>
        <dbReference type="ChEBI" id="CHEBI:18420"/>
    </cofactor>
</comment>
<dbReference type="EC" id="6.3.2.13" evidence="12"/>
<keyword evidence="8 12" id="KW-0133">Cell shape</keyword>
<keyword evidence="7 12" id="KW-0067">ATP-binding</keyword>
<evidence type="ECO:0000259" key="14">
    <source>
        <dbReference type="Pfam" id="PF01225"/>
    </source>
</evidence>
<evidence type="ECO:0000259" key="15">
    <source>
        <dbReference type="Pfam" id="PF02875"/>
    </source>
</evidence>
<sequence>MTKQRVIAMKLYELTNILASCRIEGNPETDIQSLEMDSRKVMEGALFFCIRGFTVDGHEFAKQAKSKGAVAFVTEKKLDVEGVQIIVNDSKRAMALMSACFYDYPSSKMQMIGVTGTNGKTTVTHFIQHLLKAAGKNAGMIGTMYTEMNGIKTDTLNTTPESFVLQSLLHEMTNHRVDSVTMEVSSHALQMGRVHGTDFDIGVYTNLSQDHLDYHKTMDQYAYAKSLLFSRMGNAGNNDVQKRAVINIDDDYAEVMIGACAVPVLTYGIHNACDFRAMDVVIKPGGVFFSVESAEGSFPVTLTMTGLFSVYNALAAFAAGYAAGLSCEFIAETLSDLPQVSGRFETVPSEPAPFQVIVDYAHTPESLRNVLETAKAANSSRLTVVFGCGGDRDKDKRPLMGAIAESLADKVFITSDNPRSEVPEMIIEDILKGMQKENHQVITDRKEAIYRAVCEAEEKELILIAGKGHESYQIIGDQTYDFNDRLVAIEAIKERYQ</sequence>
<keyword evidence="9 12" id="KW-0573">Peptidoglycan synthesis</keyword>
<dbReference type="GO" id="GO:0000287">
    <property type="term" value="F:magnesium ion binding"/>
    <property type="evidence" value="ECO:0007669"/>
    <property type="project" value="UniProtKB-UniRule"/>
</dbReference>
<dbReference type="InterPro" id="IPR018109">
    <property type="entry name" value="Folylpolyglutamate_synth_CS"/>
</dbReference>
<keyword evidence="11 12" id="KW-0961">Cell wall biogenesis/degradation</keyword>
<dbReference type="Gene3D" id="3.90.190.20">
    <property type="entry name" value="Mur ligase, C-terminal domain"/>
    <property type="match status" value="1"/>
</dbReference>
<dbReference type="GO" id="GO:0008765">
    <property type="term" value="F:UDP-N-acetylmuramoylalanyl-D-glutamate-2,6-diaminopimelate ligase activity"/>
    <property type="evidence" value="ECO:0007669"/>
    <property type="project" value="UniProtKB-UniRule"/>
</dbReference>
<dbReference type="STRING" id="632773.BBEV_1917"/>
<evidence type="ECO:0000256" key="9">
    <source>
        <dbReference type="ARBA" id="ARBA00022984"/>
    </source>
</evidence>
<evidence type="ECO:0000256" key="1">
    <source>
        <dbReference type="ARBA" id="ARBA00004752"/>
    </source>
</evidence>
<dbReference type="NCBIfam" id="TIGR01085">
    <property type="entry name" value="murE"/>
    <property type="match status" value="1"/>
</dbReference>
<reference evidence="17 18" key="1">
    <citation type="submission" date="2015-08" db="EMBL/GenBank/DDBJ databases">
        <title>The complete genome sequence of Bacillus beveridgei MLTeJB.</title>
        <authorList>
            <person name="Hanson T.E."/>
            <person name="Mesa C."/>
            <person name="Basesman S.M."/>
            <person name="Oremland R.S."/>
        </authorList>
    </citation>
    <scope>NUCLEOTIDE SEQUENCE [LARGE SCALE GENOMIC DNA]</scope>
    <source>
        <strain evidence="17 18">MLTeJB</strain>
    </source>
</reference>
<dbReference type="SUPFAM" id="SSF63418">
    <property type="entry name" value="MurE/MurF N-terminal domain"/>
    <property type="match status" value="1"/>
</dbReference>
<dbReference type="PATRIC" id="fig|632773.3.peg.2006"/>
<feature type="binding site" evidence="12">
    <location>
        <position position="38"/>
    </location>
    <ligand>
        <name>UDP-N-acetyl-alpha-D-muramoyl-L-alanyl-D-glutamate</name>
        <dbReference type="ChEBI" id="CHEBI:83900"/>
    </ligand>
</feature>
<dbReference type="GO" id="GO:0005524">
    <property type="term" value="F:ATP binding"/>
    <property type="evidence" value="ECO:0007669"/>
    <property type="project" value="UniProtKB-UniRule"/>
</dbReference>
<feature type="binding site" evidence="12">
    <location>
        <position position="392"/>
    </location>
    <ligand>
        <name>meso-2,6-diaminopimelate</name>
        <dbReference type="ChEBI" id="CHEBI:57791"/>
    </ligand>
</feature>
<dbReference type="PANTHER" id="PTHR23135:SF4">
    <property type="entry name" value="UDP-N-ACETYLMURAMOYL-L-ALANYL-D-GLUTAMATE--2,6-DIAMINOPIMELATE LIGASE MURE HOMOLOG, CHLOROPLASTIC"/>
    <property type="match status" value="1"/>
</dbReference>
<keyword evidence="5 12" id="KW-0132">Cell division</keyword>
<evidence type="ECO:0000256" key="10">
    <source>
        <dbReference type="ARBA" id="ARBA00023306"/>
    </source>
</evidence>
<comment type="caution">
    <text evidence="12">Lacks conserved residue(s) required for the propagation of feature annotation.</text>
</comment>
<dbReference type="PROSITE" id="PS01011">
    <property type="entry name" value="FOLYLPOLYGLU_SYNT_1"/>
    <property type="match status" value="1"/>
</dbReference>
<comment type="subcellular location">
    <subcellularLocation>
        <location evidence="12 13">Cytoplasm</location>
    </subcellularLocation>
</comment>
<comment type="pathway">
    <text evidence="1 12 13">Cell wall biogenesis; peptidoglycan biosynthesis.</text>
</comment>
<evidence type="ECO:0000256" key="3">
    <source>
        <dbReference type="ARBA" id="ARBA00022490"/>
    </source>
</evidence>
<dbReference type="SUPFAM" id="SSF53623">
    <property type="entry name" value="MurD-like peptide ligases, catalytic domain"/>
    <property type="match status" value="1"/>
</dbReference>
<feature type="binding site" evidence="12">
    <location>
        <position position="466"/>
    </location>
    <ligand>
        <name>meso-2,6-diaminopimelate</name>
        <dbReference type="ChEBI" id="CHEBI:57791"/>
    </ligand>
</feature>
<dbReference type="GO" id="GO:0004326">
    <property type="term" value="F:tetrahydrofolylpolyglutamate synthase activity"/>
    <property type="evidence" value="ECO:0007669"/>
    <property type="project" value="InterPro"/>
</dbReference>
<comment type="function">
    <text evidence="12">Catalyzes the addition of meso-diaminopimelic acid to the nucleotide precursor UDP-N-acetylmuramoyl-L-alanyl-D-glutamate (UMAG) in the biosynthesis of bacterial cell-wall peptidoglycan.</text>
</comment>
<dbReference type="Pfam" id="PF02875">
    <property type="entry name" value="Mur_ligase_C"/>
    <property type="match status" value="1"/>
</dbReference>
<comment type="catalytic activity">
    <reaction evidence="12">
        <text>UDP-N-acetyl-alpha-D-muramoyl-L-alanyl-D-glutamate + meso-2,6-diaminopimelate + ATP = UDP-N-acetyl-alpha-D-muramoyl-L-alanyl-gamma-D-glutamyl-meso-2,6-diaminopimelate + ADP + phosphate + H(+)</text>
        <dbReference type="Rhea" id="RHEA:23676"/>
        <dbReference type="ChEBI" id="CHEBI:15378"/>
        <dbReference type="ChEBI" id="CHEBI:30616"/>
        <dbReference type="ChEBI" id="CHEBI:43474"/>
        <dbReference type="ChEBI" id="CHEBI:57791"/>
        <dbReference type="ChEBI" id="CHEBI:83900"/>
        <dbReference type="ChEBI" id="CHEBI:83905"/>
        <dbReference type="ChEBI" id="CHEBI:456216"/>
        <dbReference type="EC" id="6.3.2.13"/>
    </reaction>
</comment>
<accession>A0A1D7QWC3</accession>
<evidence type="ECO:0000256" key="11">
    <source>
        <dbReference type="ARBA" id="ARBA00023316"/>
    </source>
</evidence>
<keyword evidence="3 12" id="KW-0963">Cytoplasm</keyword>
<evidence type="ECO:0000256" key="12">
    <source>
        <dbReference type="HAMAP-Rule" id="MF_00208"/>
    </source>
</evidence>
<dbReference type="GO" id="GO:0071555">
    <property type="term" value="P:cell wall organization"/>
    <property type="evidence" value="ECO:0007669"/>
    <property type="project" value="UniProtKB-KW"/>
</dbReference>
<dbReference type="InterPro" id="IPR035911">
    <property type="entry name" value="MurE/MurF_N"/>
</dbReference>
<dbReference type="GO" id="GO:0009252">
    <property type="term" value="P:peptidoglycan biosynthetic process"/>
    <property type="evidence" value="ECO:0007669"/>
    <property type="project" value="UniProtKB-UniRule"/>
</dbReference>
<evidence type="ECO:0000256" key="6">
    <source>
        <dbReference type="ARBA" id="ARBA00022741"/>
    </source>
</evidence>
<gene>
    <name evidence="12 17" type="primary">murE</name>
    <name evidence="17" type="ORF">BBEV_1917</name>
</gene>
<dbReference type="KEGG" id="bbev:BBEV_1917"/>
<keyword evidence="4 12" id="KW-0436">Ligase</keyword>
<evidence type="ECO:0000256" key="8">
    <source>
        <dbReference type="ARBA" id="ARBA00022960"/>
    </source>
</evidence>
<dbReference type="InterPro" id="IPR013221">
    <property type="entry name" value="Mur_ligase_cen"/>
</dbReference>
<evidence type="ECO:0000313" key="18">
    <source>
        <dbReference type="Proteomes" id="UP000094463"/>
    </source>
</evidence>
<dbReference type="NCBIfam" id="NF001124">
    <property type="entry name" value="PRK00139.1-2"/>
    <property type="match status" value="1"/>
</dbReference>
<dbReference type="GO" id="GO:0008360">
    <property type="term" value="P:regulation of cell shape"/>
    <property type="evidence" value="ECO:0007669"/>
    <property type="project" value="UniProtKB-KW"/>
</dbReference>
<dbReference type="Proteomes" id="UP000094463">
    <property type="component" value="Chromosome"/>
</dbReference>
<feature type="domain" description="Mur ligase N-terminal catalytic" evidence="14">
    <location>
        <begin position="31"/>
        <end position="88"/>
    </location>
</feature>
<organism evidence="17 18">
    <name type="scientific">Salisediminibacterium beveridgei</name>
    <dbReference type="NCBI Taxonomy" id="632773"/>
    <lineage>
        <taxon>Bacteria</taxon>
        <taxon>Bacillati</taxon>
        <taxon>Bacillota</taxon>
        <taxon>Bacilli</taxon>
        <taxon>Bacillales</taxon>
        <taxon>Bacillaceae</taxon>
        <taxon>Salisediminibacterium</taxon>
    </lineage>
</organism>
<comment type="similarity">
    <text evidence="2 12">Belongs to the MurCDEF family. MurE subfamily.</text>
</comment>
<dbReference type="EMBL" id="CP012502">
    <property type="protein sequence ID" value="AOM83278.1"/>
    <property type="molecule type" value="Genomic_DNA"/>
</dbReference>
<feature type="binding site" evidence="12">
    <location>
        <begin position="416"/>
        <end position="419"/>
    </location>
    <ligand>
        <name>meso-2,6-diaminopimelate</name>
        <dbReference type="ChEBI" id="CHEBI:57791"/>
    </ligand>
</feature>
<dbReference type="UniPathway" id="UPA00219"/>
<dbReference type="PANTHER" id="PTHR23135">
    <property type="entry name" value="MUR LIGASE FAMILY MEMBER"/>
    <property type="match status" value="1"/>
</dbReference>
<dbReference type="AlphaFoldDB" id="A0A1D7QWC3"/>
<dbReference type="InterPro" id="IPR036565">
    <property type="entry name" value="Mur-like_cat_sf"/>
</dbReference>
<dbReference type="Gene3D" id="3.40.1390.10">
    <property type="entry name" value="MurE/MurF, N-terminal domain"/>
    <property type="match status" value="1"/>
</dbReference>
<evidence type="ECO:0000259" key="16">
    <source>
        <dbReference type="Pfam" id="PF08245"/>
    </source>
</evidence>
<feature type="short sequence motif" description="Meso-diaminopimelate recognition motif" evidence="12">
    <location>
        <begin position="416"/>
        <end position="419"/>
    </location>
</feature>
<evidence type="ECO:0000313" key="17">
    <source>
        <dbReference type="EMBL" id="AOM83278.1"/>
    </source>
</evidence>
<feature type="domain" description="Mur ligase C-terminal" evidence="15">
    <location>
        <begin position="342"/>
        <end position="468"/>
    </location>
</feature>
<proteinExistence type="inferred from homology"/>
<name>A0A1D7QWC3_9BACI</name>
<dbReference type="InterPro" id="IPR004101">
    <property type="entry name" value="Mur_ligase_C"/>
</dbReference>
<evidence type="ECO:0000256" key="7">
    <source>
        <dbReference type="ARBA" id="ARBA00022840"/>
    </source>
</evidence>
<evidence type="ECO:0000256" key="4">
    <source>
        <dbReference type="ARBA" id="ARBA00022598"/>
    </source>
</evidence>
<feature type="binding site" evidence="12">
    <location>
        <position position="470"/>
    </location>
    <ligand>
        <name>meso-2,6-diaminopimelate</name>
        <dbReference type="ChEBI" id="CHEBI:57791"/>
    </ligand>
</feature>
<dbReference type="Gene3D" id="3.40.1190.10">
    <property type="entry name" value="Mur-like, catalytic domain"/>
    <property type="match status" value="1"/>
</dbReference>
<dbReference type="GO" id="GO:0005737">
    <property type="term" value="C:cytoplasm"/>
    <property type="evidence" value="ECO:0007669"/>
    <property type="project" value="UniProtKB-SubCell"/>
</dbReference>